<feature type="non-terminal residue" evidence="2">
    <location>
        <position position="390"/>
    </location>
</feature>
<accession>A0A9P6MZW2</accession>
<dbReference type="InterPro" id="IPR019410">
    <property type="entry name" value="Methyltransf_16"/>
</dbReference>
<dbReference type="Gene3D" id="3.40.50.150">
    <property type="entry name" value="Vaccinia Virus protein VP39"/>
    <property type="match status" value="1"/>
</dbReference>
<proteinExistence type="predicted"/>
<dbReference type="SUPFAM" id="SSF53335">
    <property type="entry name" value="S-adenosyl-L-methionine-dependent methyltransferases"/>
    <property type="match status" value="1"/>
</dbReference>
<dbReference type="InterPro" id="IPR029063">
    <property type="entry name" value="SAM-dependent_MTases_sf"/>
</dbReference>
<dbReference type="GO" id="GO:0005829">
    <property type="term" value="C:cytosol"/>
    <property type="evidence" value="ECO:0007669"/>
    <property type="project" value="TreeGrafter"/>
</dbReference>
<comment type="caution">
    <text evidence="2">The sequence shown here is derived from an EMBL/GenBank/DDBJ whole genome shotgun (WGS) entry which is preliminary data.</text>
</comment>
<dbReference type="PANTHER" id="PTHR14614">
    <property type="entry name" value="HEPATOCELLULAR CARCINOMA-ASSOCIATED ANTIGEN"/>
    <property type="match status" value="1"/>
</dbReference>
<organism evidence="2 3">
    <name type="scientific">Entomortierella chlamydospora</name>
    <dbReference type="NCBI Taxonomy" id="101097"/>
    <lineage>
        <taxon>Eukaryota</taxon>
        <taxon>Fungi</taxon>
        <taxon>Fungi incertae sedis</taxon>
        <taxon>Mucoromycota</taxon>
        <taxon>Mortierellomycotina</taxon>
        <taxon>Mortierellomycetes</taxon>
        <taxon>Mortierellales</taxon>
        <taxon>Mortierellaceae</taxon>
        <taxon>Entomortierella</taxon>
    </lineage>
</organism>
<evidence type="ECO:0000313" key="3">
    <source>
        <dbReference type="Proteomes" id="UP000703661"/>
    </source>
</evidence>
<dbReference type="AlphaFoldDB" id="A0A9P6MZW2"/>
<keyword evidence="3" id="KW-1185">Reference proteome</keyword>
<sequence>MSRRELDSLFLPYSITPPSPSPSPSPPLFGDDYDKCSSISPLSTPPSSPSMDCRPQTLFRLLPTCSMPCGIKFGTWVSITLELLSEFGGFQYEASPNQNFKLKDGQSLLPLDCCLLYEWEGQISSQSPPNCSLVLEKRALQSTNWLGLENLSGPGIGSSGRGGLELRVLPTQEQAPVTFWISISSERDQGIVPLVLGPLTISSDIRRVDDTRQVLRPISVPQRNDLSPRMMLLKETWNNVPQGRIWDSAFTLIDIFSKKTTHNLYQPAPPVFAGKRILDLSAGTGLLGIFLAGLAQLELESFRANSILSSQTCPTTPLSCHSPTPPCTTVMLTDLADALGLINFNVSSNQDRIAPNINIVAKELKWGVAHLAQLGAGELDIVIASDVVYE</sequence>
<dbReference type="GO" id="GO:0032991">
    <property type="term" value="C:protein-containing complex"/>
    <property type="evidence" value="ECO:0007669"/>
    <property type="project" value="TreeGrafter"/>
</dbReference>
<dbReference type="Proteomes" id="UP000703661">
    <property type="component" value="Unassembled WGS sequence"/>
</dbReference>
<reference evidence="2" key="1">
    <citation type="journal article" date="2020" name="Fungal Divers.">
        <title>Resolving the Mortierellaceae phylogeny through synthesis of multi-gene phylogenetics and phylogenomics.</title>
        <authorList>
            <person name="Vandepol N."/>
            <person name="Liber J."/>
            <person name="Desiro A."/>
            <person name="Na H."/>
            <person name="Kennedy M."/>
            <person name="Barry K."/>
            <person name="Grigoriev I.V."/>
            <person name="Miller A.N."/>
            <person name="O'Donnell K."/>
            <person name="Stajich J.E."/>
            <person name="Bonito G."/>
        </authorList>
    </citation>
    <scope>NUCLEOTIDE SEQUENCE</scope>
    <source>
        <strain evidence="2">NRRL 2769</strain>
    </source>
</reference>
<protein>
    <submittedName>
        <fullName evidence="2">Uncharacterized protein</fullName>
    </submittedName>
</protein>
<dbReference type="PANTHER" id="PTHR14614:SF161">
    <property type="match status" value="1"/>
</dbReference>
<evidence type="ECO:0000313" key="2">
    <source>
        <dbReference type="EMBL" id="KAG0020044.1"/>
    </source>
</evidence>
<dbReference type="EMBL" id="JAAAID010000244">
    <property type="protein sequence ID" value="KAG0020044.1"/>
    <property type="molecule type" value="Genomic_DNA"/>
</dbReference>
<gene>
    <name evidence="2" type="ORF">BGZ80_004876</name>
</gene>
<name>A0A9P6MZW2_9FUNG</name>
<feature type="region of interest" description="Disordered" evidence="1">
    <location>
        <begin position="1"/>
        <end position="35"/>
    </location>
</feature>
<feature type="compositionally biased region" description="Pro residues" evidence="1">
    <location>
        <begin position="15"/>
        <end position="27"/>
    </location>
</feature>
<dbReference type="Pfam" id="PF10294">
    <property type="entry name" value="Methyltransf_16"/>
    <property type="match status" value="2"/>
</dbReference>
<evidence type="ECO:0000256" key="1">
    <source>
        <dbReference type="SAM" id="MobiDB-lite"/>
    </source>
</evidence>